<evidence type="ECO:0000313" key="2">
    <source>
        <dbReference type="Proteomes" id="UP000002064"/>
    </source>
</evidence>
<reference evidence="1 2" key="1">
    <citation type="submission" date="2010-05" db="EMBL/GenBank/DDBJ databases">
        <title>Complete sequence of Thermoanaerobacter mathranii subsp. mathranii mathranii str. A3.</title>
        <authorList>
            <consortium name="US DOE Joint Genome Institute"/>
            <person name="Lucas S."/>
            <person name="Copeland A."/>
            <person name="Lapidus A."/>
            <person name="Cheng J.-F."/>
            <person name="Bruce D."/>
            <person name="Goodwin L."/>
            <person name="Pitluck S."/>
            <person name="Held B."/>
            <person name="Detter J.C."/>
            <person name="Han C."/>
            <person name="Tapia R."/>
            <person name="Land M."/>
            <person name="Hauser L."/>
            <person name="Kyrpides N."/>
            <person name="Mikhailova N."/>
            <person name="Zhou J."/>
            <person name="Hemme C."/>
            <person name="Woyke T."/>
        </authorList>
    </citation>
    <scope>NUCLEOTIDE SEQUENCE [LARGE SCALE GENOMIC DNA]</scope>
    <source>
        <strain evidence="1 2">A3</strain>
    </source>
</reference>
<accession>A0ABN3Z5A1</accession>
<proteinExistence type="predicted"/>
<gene>
    <name evidence="1" type="ordered locus">Tmath_1509</name>
</gene>
<dbReference type="EMBL" id="CP002032">
    <property type="protein sequence ID" value="ADH61220.1"/>
    <property type="molecule type" value="Genomic_DNA"/>
</dbReference>
<protein>
    <submittedName>
        <fullName evidence="1">Uncharacterized protein</fullName>
    </submittedName>
</protein>
<evidence type="ECO:0000313" key="1">
    <source>
        <dbReference type="EMBL" id="ADH61220.1"/>
    </source>
</evidence>
<organism evidence="1 2">
    <name type="scientific">Thermoanaerobacter mathranii subsp. mathranii (strain DSM 11426 / CCUG 53645 / CIP 108742 / A3)</name>
    <dbReference type="NCBI Taxonomy" id="583358"/>
    <lineage>
        <taxon>Bacteria</taxon>
        <taxon>Bacillati</taxon>
        <taxon>Bacillota</taxon>
        <taxon>Clostridia</taxon>
        <taxon>Thermoanaerobacterales</taxon>
        <taxon>Thermoanaerobacteraceae</taxon>
        <taxon>Thermoanaerobacter</taxon>
    </lineage>
</organism>
<dbReference type="Proteomes" id="UP000002064">
    <property type="component" value="Chromosome"/>
</dbReference>
<keyword evidence="2" id="KW-1185">Reference proteome</keyword>
<name>A0ABN3Z5A1_THEM3</name>
<sequence length="39" mass="4437">MRKITLLIISGILLIILAGIVEDILHKFIMKGAYYDYLA</sequence>